<evidence type="ECO:0000313" key="2">
    <source>
        <dbReference type="Proteomes" id="UP000799754"/>
    </source>
</evidence>
<gene>
    <name evidence="1" type="ORF">BU25DRAFT_485490</name>
</gene>
<proteinExistence type="predicted"/>
<comment type="caution">
    <text evidence="1">The sequence shown here is derived from an EMBL/GenBank/DDBJ whole genome shotgun (WGS) entry which is preliminary data.</text>
</comment>
<name>A0ACB6S6A2_9PLEO</name>
<keyword evidence="2" id="KW-1185">Reference proteome</keyword>
<sequence>RSLTGIETGAPCSGKATLYTALAKQYNLDHFSLGDELRSLVSDTPSGHAARIKPFFSDSEFETCRNNLCAGTLGPVHLTPKYVKERVFPTGSNLQCVRMLIDGFPQDAERWVPFKEPAEPFWAPNRKSVLIVLDVEKEVALERFTKRARPGDVFERRFDEHMELISEIVEAMKDDDMTIHSMGKNDGDLQAMVESLAELLGQGDYEGEKQSQT</sequence>
<evidence type="ECO:0000313" key="1">
    <source>
        <dbReference type="EMBL" id="KAF2629568.1"/>
    </source>
</evidence>
<dbReference type="Proteomes" id="UP000799754">
    <property type="component" value="Unassembled WGS sequence"/>
</dbReference>
<accession>A0ACB6S6A2</accession>
<dbReference type="EMBL" id="MU006709">
    <property type="protein sequence ID" value="KAF2629568.1"/>
    <property type="molecule type" value="Genomic_DNA"/>
</dbReference>
<feature type="non-terminal residue" evidence="1">
    <location>
        <position position="1"/>
    </location>
</feature>
<organism evidence="1 2">
    <name type="scientific">Macroventuria anomochaeta</name>
    <dbReference type="NCBI Taxonomy" id="301207"/>
    <lineage>
        <taxon>Eukaryota</taxon>
        <taxon>Fungi</taxon>
        <taxon>Dikarya</taxon>
        <taxon>Ascomycota</taxon>
        <taxon>Pezizomycotina</taxon>
        <taxon>Dothideomycetes</taxon>
        <taxon>Pleosporomycetidae</taxon>
        <taxon>Pleosporales</taxon>
        <taxon>Pleosporineae</taxon>
        <taxon>Didymellaceae</taxon>
        <taxon>Macroventuria</taxon>
    </lineage>
</organism>
<reference evidence="1" key="1">
    <citation type="journal article" date="2020" name="Stud. Mycol.">
        <title>101 Dothideomycetes genomes: a test case for predicting lifestyles and emergence of pathogens.</title>
        <authorList>
            <person name="Haridas S."/>
            <person name="Albert R."/>
            <person name="Binder M."/>
            <person name="Bloem J."/>
            <person name="Labutti K."/>
            <person name="Salamov A."/>
            <person name="Andreopoulos B."/>
            <person name="Baker S."/>
            <person name="Barry K."/>
            <person name="Bills G."/>
            <person name="Bluhm B."/>
            <person name="Cannon C."/>
            <person name="Castanera R."/>
            <person name="Culley D."/>
            <person name="Daum C."/>
            <person name="Ezra D."/>
            <person name="Gonzalez J."/>
            <person name="Henrissat B."/>
            <person name="Kuo A."/>
            <person name="Liang C."/>
            <person name="Lipzen A."/>
            <person name="Lutzoni F."/>
            <person name="Magnuson J."/>
            <person name="Mondo S."/>
            <person name="Nolan M."/>
            <person name="Ohm R."/>
            <person name="Pangilinan J."/>
            <person name="Park H.-J."/>
            <person name="Ramirez L."/>
            <person name="Alfaro M."/>
            <person name="Sun H."/>
            <person name="Tritt A."/>
            <person name="Yoshinaga Y."/>
            <person name="Zwiers L.-H."/>
            <person name="Turgeon B."/>
            <person name="Goodwin S."/>
            <person name="Spatafora J."/>
            <person name="Crous P."/>
            <person name="Grigoriev I."/>
        </authorList>
    </citation>
    <scope>NUCLEOTIDE SEQUENCE</scope>
    <source>
        <strain evidence="1">CBS 525.71</strain>
    </source>
</reference>
<protein>
    <submittedName>
        <fullName evidence="1">Uncharacterized protein</fullName>
    </submittedName>
</protein>